<dbReference type="Proteomes" id="UP001341840">
    <property type="component" value="Unassembled WGS sequence"/>
</dbReference>
<feature type="compositionally biased region" description="Polar residues" evidence="1">
    <location>
        <begin position="121"/>
        <end position="148"/>
    </location>
</feature>
<protein>
    <recommendedName>
        <fullName evidence="4">Retrotransposon gag domain-containing protein</fullName>
    </recommendedName>
</protein>
<evidence type="ECO:0000313" key="2">
    <source>
        <dbReference type="EMBL" id="MED6147137.1"/>
    </source>
</evidence>
<dbReference type="EMBL" id="JASCZI010090848">
    <property type="protein sequence ID" value="MED6147137.1"/>
    <property type="molecule type" value="Genomic_DNA"/>
</dbReference>
<feature type="region of interest" description="Disordered" evidence="1">
    <location>
        <begin position="70"/>
        <end position="107"/>
    </location>
</feature>
<feature type="compositionally biased region" description="Polar residues" evidence="1">
    <location>
        <begin position="94"/>
        <end position="104"/>
    </location>
</feature>
<feature type="region of interest" description="Disordered" evidence="1">
    <location>
        <begin position="120"/>
        <end position="148"/>
    </location>
</feature>
<evidence type="ECO:0000256" key="1">
    <source>
        <dbReference type="SAM" id="MobiDB-lite"/>
    </source>
</evidence>
<comment type="caution">
    <text evidence="2">The sequence shown here is derived from an EMBL/GenBank/DDBJ whole genome shotgun (WGS) entry which is preliminary data.</text>
</comment>
<evidence type="ECO:0008006" key="4">
    <source>
        <dbReference type="Google" id="ProtNLM"/>
    </source>
</evidence>
<name>A0ABU6TEL0_9FABA</name>
<reference evidence="2 3" key="1">
    <citation type="journal article" date="2023" name="Plants (Basel)">
        <title>Bridging the Gap: Combining Genomics and Transcriptomics Approaches to Understand Stylosanthes scabra, an Orphan Legume from the Brazilian Caatinga.</title>
        <authorList>
            <person name="Ferreira-Neto J.R.C."/>
            <person name="da Silva M.D."/>
            <person name="Binneck E."/>
            <person name="de Melo N.F."/>
            <person name="da Silva R.H."/>
            <person name="de Melo A.L.T.M."/>
            <person name="Pandolfi V."/>
            <person name="Bustamante F.O."/>
            <person name="Brasileiro-Vidal A.C."/>
            <person name="Benko-Iseppon A.M."/>
        </authorList>
    </citation>
    <scope>NUCLEOTIDE SEQUENCE [LARGE SCALE GENOMIC DNA]</scope>
    <source>
        <tissue evidence="2">Leaves</tissue>
    </source>
</reference>
<gene>
    <name evidence="2" type="ORF">PIB30_041241</name>
</gene>
<proteinExistence type="predicted"/>
<sequence length="480" mass="52916">MVYDGLKGEAWHWFLAWRLKNFSATWNQFEIEFLHRYQSNFSSVLPELNSSTISELDSNAEEQSVFNFQLQQQQDESVSNSNQSQQQEEKSTKIQDQASMANPDSDTDVEIIDGEEAKAESYSNFNSELQQQQAEGNSTENSNEPTISNPKAEIQFQQQQFSSKNSKLIHEEEEETVIEDHFQGLDMRNSNDQTAASLELLSHAEVEAVVLGAVTEERMENTDLEPEDEAGAIRPPPAPPDLTLLADVMDAMTRVHSSVKDGAATEGKPSMFAAYDDGATMSVHRGLTVVDGGLRARLLCRTVLLKPPPLLAAIFPWDRGRERHSDGWKLRPSEEDSVEATVTGGVGRRLALEGRILVPAAARGSSSNVVSSLLSFGYSRKAGSLATAAAVTSEHPQSSGSRHSQGLAVVELSEAGWKHEVGGCFQGASLLVRSKNERGLLNPNLKLGFNCLFQAQFKSLYCSSRIGPEFIKHIGKIWWV</sequence>
<keyword evidence="3" id="KW-1185">Reference proteome</keyword>
<organism evidence="2 3">
    <name type="scientific">Stylosanthes scabra</name>
    <dbReference type="NCBI Taxonomy" id="79078"/>
    <lineage>
        <taxon>Eukaryota</taxon>
        <taxon>Viridiplantae</taxon>
        <taxon>Streptophyta</taxon>
        <taxon>Embryophyta</taxon>
        <taxon>Tracheophyta</taxon>
        <taxon>Spermatophyta</taxon>
        <taxon>Magnoliopsida</taxon>
        <taxon>eudicotyledons</taxon>
        <taxon>Gunneridae</taxon>
        <taxon>Pentapetalae</taxon>
        <taxon>rosids</taxon>
        <taxon>fabids</taxon>
        <taxon>Fabales</taxon>
        <taxon>Fabaceae</taxon>
        <taxon>Papilionoideae</taxon>
        <taxon>50 kb inversion clade</taxon>
        <taxon>dalbergioids sensu lato</taxon>
        <taxon>Dalbergieae</taxon>
        <taxon>Pterocarpus clade</taxon>
        <taxon>Stylosanthes</taxon>
    </lineage>
</organism>
<feature type="compositionally biased region" description="Low complexity" evidence="1">
    <location>
        <begin position="70"/>
        <end position="86"/>
    </location>
</feature>
<accession>A0ABU6TEL0</accession>
<evidence type="ECO:0000313" key="3">
    <source>
        <dbReference type="Proteomes" id="UP001341840"/>
    </source>
</evidence>